<protein>
    <submittedName>
        <fullName evidence="2">Roadblock/LC7 domain-containing protein</fullName>
    </submittedName>
</protein>
<evidence type="ECO:0000259" key="1">
    <source>
        <dbReference type="SMART" id="SM00960"/>
    </source>
</evidence>
<dbReference type="SUPFAM" id="SSF103196">
    <property type="entry name" value="Roadblock/LC7 domain"/>
    <property type="match status" value="1"/>
</dbReference>
<proteinExistence type="predicted"/>
<dbReference type="InterPro" id="IPR004942">
    <property type="entry name" value="Roadblock/LAMTOR2_dom"/>
</dbReference>
<dbReference type="SMART" id="SM00960">
    <property type="entry name" value="Robl_LC7"/>
    <property type="match status" value="1"/>
</dbReference>
<feature type="domain" description="Roadblock/LAMTOR2" evidence="1">
    <location>
        <begin position="26"/>
        <end position="114"/>
    </location>
</feature>
<accession>A0ABV6W0E8</accession>
<dbReference type="Gene3D" id="3.30.450.30">
    <property type="entry name" value="Dynein light chain 2a, cytoplasmic"/>
    <property type="match status" value="1"/>
</dbReference>
<name>A0ABV6W0E8_9ACTN</name>
<sequence>MMRTSGSTPGAVPRDGEHDSPLQRLRWLLSDVLVTTPGLRSLALVSTDGLPLVSADEGCPSEQLATLAAGLTGLSTGLSELLAYGGLERTVITLDEGTLILMSVDRTACLTAYTTADCDLSVAAYQLARLVERAGHVLTTQLRDELRAAPGQEAHR</sequence>
<dbReference type="InterPro" id="IPR053141">
    <property type="entry name" value="Mycobact_SerProt_Inhib_Rv3364c"/>
</dbReference>
<evidence type="ECO:0000313" key="2">
    <source>
        <dbReference type="EMBL" id="MFC1419465.1"/>
    </source>
</evidence>
<organism evidence="2 3">
    <name type="scientific">Streptacidiphilus cavernicola</name>
    <dbReference type="NCBI Taxonomy" id="3342716"/>
    <lineage>
        <taxon>Bacteria</taxon>
        <taxon>Bacillati</taxon>
        <taxon>Actinomycetota</taxon>
        <taxon>Actinomycetes</taxon>
        <taxon>Kitasatosporales</taxon>
        <taxon>Streptomycetaceae</taxon>
        <taxon>Streptacidiphilus</taxon>
    </lineage>
</organism>
<dbReference type="Pfam" id="PF03259">
    <property type="entry name" value="Robl_LC7"/>
    <property type="match status" value="1"/>
</dbReference>
<keyword evidence="3" id="KW-1185">Reference proteome</keyword>
<dbReference type="PANTHER" id="PTHR36222:SF1">
    <property type="entry name" value="SERINE PROTEASE INHIBITOR RV3364C"/>
    <property type="match status" value="1"/>
</dbReference>
<comment type="caution">
    <text evidence="2">The sequence shown here is derived from an EMBL/GenBank/DDBJ whole genome shotgun (WGS) entry which is preliminary data.</text>
</comment>
<dbReference type="PANTHER" id="PTHR36222">
    <property type="entry name" value="SERINE PROTEASE INHIBITOR RV3364C"/>
    <property type="match status" value="1"/>
</dbReference>
<dbReference type="Proteomes" id="UP001592531">
    <property type="component" value="Unassembled WGS sequence"/>
</dbReference>
<evidence type="ECO:0000313" key="3">
    <source>
        <dbReference type="Proteomes" id="UP001592531"/>
    </source>
</evidence>
<dbReference type="EMBL" id="JBHFAB010000018">
    <property type="protein sequence ID" value="MFC1419465.1"/>
    <property type="molecule type" value="Genomic_DNA"/>
</dbReference>
<dbReference type="RefSeq" id="WP_380538804.1">
    <property type="nucleotide sequence ID" value="NZ_JBHFAB010000018.1"/>
</dbReference>
<gene>
    <name evidence="2" type="ORF">ACEZDE_22935</name>
</gene>
<reference evidence="2 3" key="1">
    <citation type="submission" date="2024-09" db="EMBL/GenBank/DDBJ databases">
        <authorList>
            <person name="Lee S.D."/>
        </authorList>
    </citation>
    <scope>NUCLEOTIDE SEQUENCE [LARGE SCALE GENOMIC DNA]</scope>
    <source>
        <strain evidence="2 3">N8-3</strain>
    </source>
</reference>